<reference evidence="8" key="1">
    <citation type="submission" date="2016-12" db="EMBL/GenBank/DDBJ databases">
        <authorList>
            <person name="Song W.-J."/>
            <person name="Kurnit D.M."/>
        </authorList>
    </citation>
    <scope>NUCLEOTIDE SEQUENCE [LARGE SCALE GENOMIC DNA]</scope>
    <source>
        <strain evidence="8">HGB1681</strain>
    </source>
</reference>
<evidence type="ECO:0000313" key="9">
    <source>
        <dbReference type="Proteomes" id="UP000196435"/>
    </source>
</evidence>
<evidence type="ECO:0000313" key="7">
    <source>
        <dbReference type="EMBL" id="PHM36659.1"/>
    </source>
</evidence>
<feature type="transmembrane region" description="Helical" evidence="6">
    <location>
        <begin position="79"/>
        <end position="98"/>
    </location>
</feature>
<name>A0A1N6MT71_9GAMM</name>
<evidence type="ECO:0000256" key="3">
    <source>
        <dbReference type="ARBA" id="ARBA00022692"/>
    </source>
</evidence>
<dbReference type="AlphaFoldDB" id="A0A1N6MT71"/>
<evidence type="ECO:0000256" key="1">
    <source>
        <dbReference type="ARBA" id="ARBA00004141"/>
    </source>
</evidence>
<dbReference type="EMBL" id="FTLG01000037">
    <property type="protein sequence ID" value="SIP72023.1"/>
    <property type="molecule type" value="Genomic_DNA"/>
</dbReference>
<dbReference type="GO" id="GO:0005886">
    <property type="term" value="C:plasma membrane"/>
    <property type="evidence" value="ECO:0007669"/>
    <property type="project" value="TreeGrafter"/>
</dbReference>
<dbReference type="Proteomes" id="UP000196435">
    <property type="component" value="Unassembled WGS sequence"/>
</dbReference>
<reference evidence="9" key="2">
    <citation type="submission" date="2016-12" db="EMBL/GenBank/DDBJ databases">
        <authorList>
            <person name="Gaudriault S."/>
        </authorList>
    </citation>
    <scope>NUCLEOTIDE SEQUENCE [LARGE SCALE GENOMIC DNA]</scope>
    <source>
        <strain evidence="9">HGB1681 (deposited as PTA-6826 in the American Type Culture Collection)</strain>
    </source>
</reference>
<comment type="subcellular location">
    <subcellularLocation>
        <location evidence="1">Membrane</location>
        <topology evidence="1">Multi-pass membrane protein</topology>
    </subcellularLocation>
</comment>
<keyword evidence="10" id="KW-1185">Reference proteome</keyword>
<evidence type="ECO:0000313" key="8">
    <source>
        <dbReference type="EMBL" id="SIP72023.1"/>
    </source>
</evidence>
<gene>
    <name evidence="7" type="ORF">Xinn_01428</name>
    <name evidence="8" type="ORF">XIS1_1310036</name>
</gene>
<feature type="transmembrane region" description="Helical" evidence="6">
    <location>
        <begin position="49"/>
        <end position="67"/>
    </location>
</feature>
<keyword evidence="3 6" id="KW-0812">Transmembrane</keyword>
<dbReference type="PANTHER" id="PTHR43461:SF1">
    <property type="entry name" value="TRANSMEMBRANE PROTEIN 256"/>
    <property type="match status" value="1"/>
</dbReference>
<keyword evidence="4 6" id="KW-1133">Transmembrane helix</keyword>
<reference evidence="7 10" key="3">
    <citation type="journal article" date="2017" name="Nat. Microbiol.">
        <title>Natural product diversity associated with the nematode symbionts Photorhabdus and Xenorhabdus.</title>
        <authorList>
            <person name="Tobias N.J."/>
            <person name="Wolff H."/>
            <person name="Djahanschiri B."/>
            <person name="Grundmann F."/>
            <person name="Kronenwerth M."/>
            <person name="Shi Y.M."/>
            <person name="Simonyi S."/>
            <person name="Grun P."/>
            <person name="Shapiro-Ilan D."/>
            <person name="Pidot S.J."/>
            <person name="Stinear T.P."/>
            <person name="Ebersberger I."/>
            <person name="Bode H.B."/>
        </authorList>
    </citation>
    <scope>NUCLEOTIDE SEQUENCE [LARGE SCALE GENOMIC DNA]</scope>
    <source>
        <strain evidence="7 10">DSM 16336</strain>
    </source>
</reference>
<dbReference type="NCBIfam" id="NF008125">
    <property type="entry name" value="PRK10873.1"/>
    <property type="match status" value="1"/>
</dbReference>
<organism evidence="8 9">
    <name type="scientific">Xenorhabdus innexi</name>
    <dbReference type="NCBI Taxonomy" id="290109"/>
    <lineage>
        <taxon>Bacteria</taxon>
        <taxon>Pseudomonadati</taxon>
        <taxon>Pseudomonadota</taxon>
        <taxon>Gammaproteobacteria</taxon>
        <taxon>Enterobacterales</taxon>
        <taxon>Morganellaceae</taxon>
        <taxon>Xenorhabdus</taxon>
    </lineage>
</organism>
<comment type="similarity">
    <text evidence="2">Belongs to the UPF0382 family.</text>
</comment>
<evidence type="ECO:0000256" key="6">
    <source>
        <dbReference type="SAM" id="Phobius"/>
    </source>
</evidence>
<evidence type="ECO:0000256" key="2">
    <source>
        <dbReference type="ARBA" id="ARBA00009694"/>
    </source>
</evidence>
<evidence type="ECO:0000256" key="4">
    <source>
        <dbReference type="ARBA" id="ARBA00022989"/>
    </source>
</evidence>
<feature type="transmembrane region" description="Helical" evidence="6">
    <location>
        <begin position="12"/>
        <end position="37"/>
    </location>
</feature>
<sequence length="136" mass="14867">MTDSAMSSRVMLVFCGISGFFYVAFGAMGAHLLASVLTPKQMEWIHTGLQYQGLHTLAMMALAAFLIRQPVTLFNRAGIFFVAGIVLFSGSLYCLAFLPLKFLVYLTPIGGLSFLIGWLCVLIGALRLRKSALSHE</sequence>
<proteinExistence type="inferred from homology"/>
<evidence type="ECO:0000256" key="5">
    <source>
        <dbReference type="ARBA" id="ARBA00023136"/>
    </source>
</evidence>
<dbReference type="Proteomes" id="UP000224871">
    <property type="component" value="Unassembled WGS sequence"/>
</dbReference>
<evidence type="ECO:0000313" key="10">
    <source>
        <dbReference type="Proteomes" id="UP000224871"/>
    </source>
</evidence>
<keyword evidence="5 6" id="KW-0472">Membrane</keyword>
<feature type="transmembrane region" description="Helical" evidence="6">
    <location>
        <begin position="104"/>
        <end position="126"/>
    </location>
</feature>
<accession>A0A1N6MT71</accession>
<dbReference type="Pfam" id="PF04241">
    <property type="entry name" value="DUF423"/>
    <property type="match status" value="1"/>
</dbReference>
<dbReference type="InterPro" id="IPR006696">
    <property type="entry name" value="DUF423"/>
</dbReference>
<protein>
    <submittedName>
        <fullName evidence="7">Membrane protein</fullName>
    </submittedName>
</protein>
<dbReference type="PANTHER" id="PTHR43461">
    <property type="entry name" value="TRANSMEMBRANE PROTEIN 256"/>
    <property type="match status" value="1"/>
</dbReference>
<dbReference type="EMBL" id="NIBU01000012">
    <property type="protein sequence ID" value="PHM36659.1"/>
    <property type="molecule type" value="Genomic_DNA"/>
</dbReference>